<keyword evidence="4" id="KW-0676">Redox-active center</keyword>
<dbReference type="Gene3D" id="3.40.30.10">
    <property type="entry name" value="Glutaredoxin"/>
    <property type="match status" value="1"/>
</dbReference>
<name>A0ABW5L235_9SPHI</name>
<dbReference type="InterPro" id="IPR013766">
    <property type="entry name" value="Thioredoxin_domain"/>
</dbReference>
<dbReference type="InterPro" id="IPR013740">
    <property type="entry name" value="Redoxin"/>
</dbReference>
<dbReference type="SUPFAM" id="SSF52833">
    <property type="entry name" value="Thioredoxin-like"/>
    <property type="match status" value="1"/>
</dbReference>
<dbReference type="PANTHER" id="PTHR42852:SF6">
    <property type="entry name" value="THIOL:DISULFIDE INTERCHANGE PROTEIN DSBE"/>
    <property type="match status" value="1"/>
</dbReference>
<evidence type="ECO:0000256" key="3">
    <source>
        <dbReference type="ARBA" id="ARBA00023157"/>
    </source>
</evidence>
<evidence type="ECO:0000256" key="5">
    <source>
        <dbReference type="SAM" id="SignalP"/>
    </source>
</evidence>
<keyword evidence="8" id="KW-1185">Reference proteome</keyword>
<evidence type="ECO:0000256" key="4">
    <source>
        <dbReference type="ARBA" id="ARBA00023284"/>
    </source>
</evidence>
<evidence type="ECO:0000256" key="2">
    <source>
        <dbReference type="ARBA" id="ARBA00022748"/>
    </source>
</evidence>
<dbReference type="Pfam" id="PF08534">
    <property type="entry name" value="Redoxin"/>
    <property type="match status" value="1"/>
</dbReference>
<dbReference type="CDD" id="cd02966">
    <property type="entry name" value="TlpA_like_family"/>
    <property type="match status" value="1"/>
</dbReference>
<evidence type="ECO:0000313" key="8">
    <source>
        <dbReference type="Proteomes" id="UP001597440"/>
    </source>
</evidence>
<dbReference type="PROSITE" id="PS51352">
    <property type="entry name" value="THIOREDOXIN_2"/>
    <property type="match status" value="1"/>
</dbReference>
<dbReference type="Proteomes" id="UP001597440">
    <property type="component" value="Unassembled WGS sequence"/>
</dbReference>
<dbReference type="InterPro" id="IPR050553">
    <property type="entry name" value="Thioredoxin_ResA/DsbE_sf"/>
</dbReference>
<feature type="domain" description="Thioredoxin" evidence="6">
    <location>
        <begin position="14"/>
        <end position="164"/>
    </location>
</feature>
<proteinExistence type="predicted"/>
<reference evidence="8" key="1">
    <citation type="journal article" date="2019" name="Int. J. Syst. Evol. Microbiol.">
        <title>The Global Catalogue of Microorganisms (GCM) 10K type strain sequencing project: providing services to taxonomists for standard genome sequencing and annotation.</title>
        <authorList>
            <consortium name="The Broad Institute Genomics Platform"/>
            <consortium name="The Broad Institute Genome Sequencing Center for Infectious Disease"/>
            <person name="Wu L."/>
            <person name="Ma J."/>
        </authorList>
    </citation>
    <scope>NUCLEOTIDE SEQUENCE [LARGE SCALE GENOMIC DNA]</scope>
    <source>
        <strain evidence="8">KCTC 52298</strain>
    </source>
</reference>
<dbReference type="EMBL" id="JBHULD010000014">
    <property type="protein sequence ID" value="MFD2555236.1"/>
    <property type="molecule type" value="Genomic_DNA"/>
</dbReference>
<gene>
    <name evidence="7" type="ORF">ACFSQW_12590</name>
</gene>
<dbReference type="PANTHER" id="PTHR42852">
    <property type="entry name" value="THIOL:DISULFIDE INTERCHANGE PROTEIN DSBE"/>
    <property type="match status" value="1"/>
</dbReference>
<comment type="subcellular location">
    <subcellularLocation>
        <location evidence="1">Cell envelope</location>
    </subcellularLocation>
</comment>
<keyword evidence="3" id="KW-1015">Disulfide bond</keyword>
<organism evidence="7 8">
    <name type="scientific">Sphingobacterium tabacisoli</name>
    <dbReference type="NCBI Taxonomy" id="2044855"/>
    <lineage>
        <taxon>Bacteria</taxon>
        <taxon>Pseudomonadati</taxon>
        <taxon>Bacteroidota</taxon>
        <taxon>Sphingobacteriia</taxon>
        <taxon>Sphingobacteriales</taxon>
        <taxon>Sphingobacteriaceae</taxon>
        <taxon>Sphingobacterium</taxon>
    </lineage>
</organism>
<protein>
    <submittedName>
        <fullName evidence="7">TlpA family protein disulfide reductase</fullName>
    </submittedName>
</protein>
<comment type="caution">
    <text evidence="7">The sequence shown here is derived from an EMBL/GenBank/DDBJ whole genome shotgun (WGS) entry which is preliminary data.</text>
</comment>
<sequence>MRSFLFSLLCLFMIAQLSAQSNETIRDVVFEHAHKLFKPNRDTNSIDLQQYKGKFIVFDFWNRFCSSCIQQMPKLYELQLEYPDDIVIIPVTKDDLNQVAGASAKQLGGPYEFRLPSIYGDTILNNLFGVIANPDVVWLDRNGEFLVKTSGEALNKEVLELVLKGDMSLLNRVARVSKMQFYERIGLHNVIESEERRDSTFLSIKMTPYAKGLSSNILTYKKQVNRKNEKLVYINKTLYEMVQSIYDEEKNLATIKWIDDDRNRFIIRSEKVSARFKDRDSLRRITDFAERTAFREKQLFCLFVAGHDGISQKELKHAALQVLESSLDVKTGIRPQKMQCFRIEAVSGRVERGKEQNQYIPPEQRKSILSISELIKYFNNTYTNSPILTAKGDAVLNEPLNMILDKRMTADEAIDYLKNTGFKIEVGYELIDVLTID</sequence>
<evidence type="ECO:0000256" key="1">
    <source>
        <dbReference type="ARBA" id="ARBA00004196"/>
    </source>
</evidence>
<dbReference type="InterPro" id="IPR036249">
    <property type="entry name" value="Thioredoxin-like_sf"/>
</dbReference>
<accession>A0ABW5L235</accession>
<evidence type="ECO:0000313" key="7">
    <source>
        <dbReference type="EMBL" id="MFD2555236.1"/>
    </source>
</evidence>
<feature type="chain" id="PRO_5046087482" evidence="5">
    <location>
        <begin position="20"/>
        <end position="437"/>
    </location>
</feature>
<feature type="signal peptide" evidence="5">
    <location>
        <begin position="1"/>
        <end position="19"/>
    </location>
</feature>
<evidence type="ECO:0000259" key="6">
    <source>
        <dbReference type="PROSITE" id="PS51352"/>
    </source>
</evidence>
<keyword evidence="2" id="KW-0201">Cytochrome c-type biogenesis</keyword>
<dbReference type="RefSeq" id="WP_210353595.1">
    <property type="nucleotide sequence ID" value="NZ_JAEQMU010000001.1"/>
</dbReference>
<keyword evidence="5" id="KW-0732">Signal</keyword>